<feature type="region of interest" description="Disordered" evidence="1">
    <location>
        <begin position="1"/>
        <end position="77"/>
    </location>
</feature>
<reference evidence="2 3" key="1">
    <citation type="submission" date="2018-06" db="EMBL/GenBank/DDBJ databases">
        <title>Genome Sequence of the Brown Rot Fungal Pathogen Monilinia fructigena.</title>
        <authorList>
            <person name="Landi L."/>
            <person name="De Miccolis Angelini R.M."/>
            <person name="Pollastro S."/>
            <person name="Abate D."/>
            <person name="Faretra F."/>
            <person name="Romanazzi G."/>
        </authorList>
    </citation>
    <scope>NUCLEOTIDE SEQUENCE [LARGE SCALE GENOMIC DNA]</scope>
    <source>
        <strain evidence="2 3">Mfrg269</strain>
    </source>
</reference>
<comment type="caution">
    <text evidence="2">The sequence shown here is derived from an EMBL/GenBank/DDBJ whole genome shotgun (WGS) entry which is preliminary data.</text>
</comment>
<dbReference type="OrthoDB" id="5403157at2759"/>
<protein>
    <submittedName>
        <fullName evidence="2">Uncharacterized protein</fullName>
    </submittedName>
</protein>
<feature type="compositionally biased region" description="Polar residues" evidence="1">
    <location>
        <begin position="146"/>
        <end position="156"/>
    </location>
</feature>
<feature type="region of interest" description="Disordered" evidence="1">
    <location>
        <begin position="221"/>
        <end position="254"/>
    </location>
</feature>
<feature type="compositionally biased region" description="Basic and acidic residues" evidence="1">
    <location>
        <begin position="245"/>
        <end position="254"/>
    </location>
</feature>
<feature type="compositionally biased region" description="Polar residues" evidence="1">
    <location>
        <begin position="221"/>
        <end position="241"/>
    </location>
</feature>
<evidence type="ECO:0000313" key="2">
    <source>
        <dbReference type="EMBL" id="RAL68445.1"/>
    </source>
</evidence>
<feature type="compositionally biased region" description="Low complexity" evidence="1">
    <location>
        <begin position="157"/>
        <end position="173"/>
    </location>
</feature>
<evidence type="ECO:0000256" key="1">
    <source>
        <dbReference type="SAM" id="MobiDB-lite"/>
    </source>
</evidence>
<organism evidence="2 3">
    <name type="scientific">Monilinia fructigena</name>
    <dbReference type="NCBI Taxonomy" id="38457"/>
    <lineage>
        <taxon>Eukaryota</taxon>
        <taxon>Fungi</taxon>
        <taxon>Dikarya</taxon>
        <taxon>Ascomycota</taxon>
        <taxon>Pezizomycotina</taxon>
        <taxon>Leotiomycetes</taxon>
        <taxon>Helotiales</taxon>
        <taxon>Sclerotiniaceae</taxon>
        <taxon>Monilinia</taxon>
    </lineage>
</organism>
<feature type="region of interest" description="Disordered" evidence="1">
    <location>
        <begin position="142"/>
        <end position="183"/>
    </location>
</feature>
<dbReference type="Proteomes" id="UP000249056">
    <property type="component" value="Unassembled WGS sequence"/>
</dbReference>
<gene>
    <name evidence="2" type="ORF">DID88_007174</name>
</gene>
<name>A0A395J7H7_9HELO</name>
<feature type="compositionally biased region" description="Basic residues" evidence="1">
    <location>
        <begin position="20"/>
        <end position="29"/>
    </location>
</feature>
<sequence length="287" mass="31262">MASVRSYKPSSYFTMDGVSSKHHHTRPHPKPSYSSTSSDEDIIASLKGLDLQSRTKEITNTSNNSSTNSSPRYGTPGMHVDTTSTFNTQSRKKTIPMPITIEKSTRNRVYTPLTGRGELPGGYFPGFADDPEILTSTTLLSTSLSKNSPETKPFTTSSMLSSMDSPMDSPSSDGTARGPPSIVSSPFIMPETLVIPKGKYYPSNYTSSPVSLAQGIPSSVLNGGNLQLPTKNQRQKPTNPNHQRRSSDIKRKLQKYQRDMIEQARTVHAQVTCPPGVSVPGSKAYQS</sequence>
<evidence type="ECO:0000313" key="3">
    <source>
        <dbReference type="Proteomes" id="UP000249056"/>
    </source>
</evidence>
<keyword evidence="3" id="KW-1185">Reference proteome</keyword>
<dbReference type="AlphaFoldDB" id="A0A395J7H7"/>
<proteinExistence type="predicted"/>
<dbReference type="EMBL" id="QKRW01000001">
    <property type="protein sequence ID" value="RAL68445.1"/>
    <property type="molecule type" value="Genomic_DNA"/>
</dbReference>
<accession>A0A395J7H7</accession>
<feature type="compositionally biased region" description="Low complexity" evidence="1">
    <location>
        <begin position="59"/>
        <end position="70"/>
    </location>
</feature>